<comment type="function">
    <text evidence="6">Allows the formation of correctly charged Gln-tRNA(Gln) through the transamidation of misacylated Glu-tRNA(Gln) in organisms which lack glutaminyl-tRNA synthetase. The reaction takes place in the presence of glutamine and ATP through an activated gamma-phospho-Glu-tRNA(Gln). The GatDE system is specific for glutamate and does not act on aspartate.</text>
</comment>
<dbReference type="Proteomes" id="UP000526302">
    <property type="component" value="Unassembled WGS sequence"/>
</dbReference>
<dbReference type="EMBL" id="JAAZKV010000012">
    <property type="protein sequence ID" value="NMA44485.1"/>
    <property type="molecule type" value="Genomic_DNA"/>
</dbReference>
<dbReference type="Pfam" id="PF02934">
    <property type="entry name" value="GatB_N"/>
    <property type="match status" value="1"/>
</dbReference>
<keyword evidence="2 6" id="KW-0547">Nucleotide-binding</keyword>
<comment type="similarity">
    <text evidence="6">Belongs to the GatB/GatE family. GatE subfamily.</text>
</comment>
<dbReference type="SUPFAM" id="SSF55261">
    <property type="entry name" value="GAD domain-like"/>
    <property type="match status" value="1"/>
</dbReference>
<keyword evidence="3 6" id="KW-0067">ATP-binding</keyword>
<dbReference type="PROSITE" id="PS01234">
    <property type="entry name" value="GATB"/>
    <property type="match status" value="1"/>
</dbReference>
<dbReference type="NCBIfam" id="TIGR00134">
    <property type="entry name" value="gatE_arch"/>
    <property type="match status" value="1"/>
</dbReference>
<dbReference type="GO" id="GO:0005524">
    <property type="term" value="F:ATP binding"/>
    <property type="evidence" value="ECO:0007669"/>
    <property type="project" value="UniProtKB-KW"/>
</dbReference>
<evidence type="ECO:0000256" key="3">
    <source>
        <dbReference type="ARBA" id="ARBA00022840"/>
    </source>
</evidence>
<dbReference type="SUPFAM" id="SSF89095">
    <property type="entry name" value="GatB/YqeY motif"/>
    <property type="match status" value="1"/>
</dbReference>
<dbReference type="Pfam" id="PF02938">
    <property type="entry name" value="GAD"/>
    <property type="match status" value="1"/>
</dbReference>
<comment type="catalytic activity">
    <reaction evidence="5 6">
        <text>L-glutamyl-tRNA(Gln) + L-glutamine + ATP + H2O = L-glutaminyl-tRNA(Gln) + L-glutamate + ADP + phosphate + H(+)</text>
        <dbReference type="Rhea" id="RHEA:17521"/>
        <dbReference type="Rhea" id="RHEA-COMP:9681"/>
        <dbReference type="Rhea" id="RHEA-COMP:9684"/>
        <dbReference type="ChEBI" id="CHEBI:15377"/>
        <dbReference type="ChEBI" id="CHEBI:15378"/>
        <dbReference type="ChEBI" id="CHEBI:29985"/>
        <dbReference type="ChEBI" id="CHEBI:30616"/>
        <dbReference type="ChEBI" id="CHEBI:43474"/>
        <dbReference type="ChEBI" id="CHEBI:58359"/>
        <dbReference type="ChEBI" id="CHEBI:78520"/>
        <dbReference type="ChEBI" id="CHEBI:78521"/>
        <dbReference type="ChEBI" id="CHEBI:456216"/>
    </reaction>
</comment>
<dbReference type="GO" id="GO:0050567">
    <property type="term" value="F:glutaminyl-tRNA synthase (glutamine-hydrolyzing) activity"/>
    <property type="evidence" value="ECO:0007669"/>
    <property type="project" value="UniProtKB-UniRule"/>
</dbReference>
<dbReference type="InterPro" id="IPR003789">
    <property type="entry name" value="Asn/Gln_tRNA_amidoTrase-B-like"/>
</dbReference>
<dbReference type="GO" id="GO:0070681">
    <property type="term" value="P:glutaminyl-tRNAGln biosynthesis via transamidation"/>
    <property type="evidence" value="ECO:0007669"/>
    <property type="project" value="TreeGrafter"/>
</dbReference>
<evidence type="ECO:0000256" key="1">
    <source>
        <dbReference type="ARBA" id="ARBA00022598"/>
    </source>
</evidence>
<accession>A0A7K4BZ60</accession>
<dbReference type="InterPro" id="IPR018027">
    <property type="entry name" value="Asn/Gln_amidotransferase"/>
</dbReference>
<feature type="domain" description="Asn/Gln amidotransferase" evidence="7">
    <location>
        <begin position="489"/>
        <end position="627"/>
    </location>
</feature>
<proteinExistence type="inferred from homology"/>
<dbReference type="InterPro" id="IPR006075">
    <property type="entry name" value="Asn/Gln-tRNA_Trfase_suB/E_cat"/>
</dbReference>
<dbReference type="InterPro" id="IPR017959">
    <property type="entry name" value="Asn/Gln-tRNA_amidoTrfase_suB/E"/>
</dbReference>
<dbReference type="EC" id="6.3.5.-" evidence="6"/>
<dbReference type="PANTHER" id="PTHR11659:SF2">
    <property type="entry name" value="GLUTAMYL-TRNA(GLN) AMIDOTRANSFERASE SUBUNIT E"/>
    <property type="match status" value="1"/>
</dbReference>
<reference evidence="8 9" key="1">
    <citation type="journal article" date="2020" name="Biotechnol. Biofuels">
        <title>New insights from the biogas microbiome by comprehensive genome-resolved metagenomics of nearly 1600 species originating from multiple anaerobic digesters.</title>
        <authorList>
            <person name="Campanaro S."/>
            <person name="Treu L."/>
            <person name="Rodriguez-R L.M."/>
            <person name="Kovalovszki A."/>
            <person name="Ziels R.M."/>
            <person name="Maus I."/>
            <person name="Zhu X."/>
            <person name="Kougias P.G."/>
            <person name="Basile A."/>
            <person name="Luo G."/>
            <person name="Schluter A."/>
            <person name="Konstantinidis K.T."/>
            <person name="Angelidaki I."/>
        </authorList>
    </citation>
    <scope>NUCLEOTIDE SEQUENCE [LARGE SCALE GENOMIC DNA]</scope>
    <source>
        <strain evidence="8">AS22ysBPME_79</strain>
    </source>
</reference>
<evidence type="ECO:0000256" key="4">
    <source>
        <dbReference type="ARBA" id="ARBA00022917"/>
    </source>
</evidence>
<dbReference type="Gene3D" id="3.30.1360.30">
    <property type="entry name" value="GAD-like domain"/>
    <property type="match status" value="1"/>
</dbReference>
<comment type="caution">
    <text evidence="8">The sequence shown here is derived from an EMBL/GenBank/DDBJ whole genome shotgun (WGS) entry which is preliminary data.</text>
</comment>
<evidence type="ECO:0000313" key="8">
    <source>
        <dbReference type="EMBL" id="NMA44485.1"/>
    </source>
</evidence>
<dbReference type="GO" id="GO:0005737">
    <property type="term" value="C:cytoplasm"/>
    <property type="evidence" value="ECO:0007669"/>
    <property type="project" value="InterPro"/>
</dbReference>
<dbReference type="PANTHER" id="PTHR11659">
    <property type="entry name" value="GLUTAMYL-TRNA GLN AMIDOTRANSFERASE SUBUNIT B MITOCHONDRIAL AND PROKARYOTIC PET112-RELATED"/>
    <property type="match status" value="1"/>
</dbReference>
<dbReference type="InterPro" id="IPR029351">
    <property type="entry name" value="GAD_dom"/>
</dbReference>
<dbReference type="Gene3D" id="1.10.150.380">
    <property type="entry name" value="GatB domain, N-terminal subdomain"/>
    <property type="match status" value="1"/>
</dbReference>
<evidence type="ECO:0000256" key="5">
    <source>
        <dbReference type="ARBA" id="ARBA00047913"/>
    </source>
</evidence>
<comment type="subunit">
    <text evidence="6">Heterodimer of GatD and GatE.</text>
</comment>
<dbReference type="InterPro" id="IPR004115">
    <property type="entry name" value="GAD-like_sf"/>
</dbReference>
<dbReference type="InterPro" id="IPR014746">
    <property type="entry name" value="Gln_synth/guanido_kin_cat_dom"/>
</dbReference>
<evidence type="ECO:0000256" key="6">
    <source>
        <dbReference type="HAMAP-Rule" id="MF_00588"/>
    </source>
</evidence>
<dbReference type="InterPro" id="IPR004414">
    <property type="entry name" value="GatE"/>
</dbReference>
<name>A0A7K4BZ60_9ARCH</name>
<dbReference type="GO" id="GO:0004812">
    <property type="term" value="F:aminoacyl-tRNA ligase activity"/>
    <property type="evidence" value="ECO:0007669"/>
    <property type="project" value="InterPro"/>
</dbReference>
<protein>
    <recommendedName>
        <fullName evidence="6">Glutamyl-tRNA(Gln) amidotransferase subunit E</fullName>
        <shortName evidence="6">Glu-ADT subunit E</shortName>
        <ecNumber evidence="6">6.3.5.-</ecNumber>
    </recommendedName>
</protein>
<dbReference type="GO" id="GO:0016740">
    <property type="term" value="F:transferase activity"/>
    <property type="evidence" value="ECO:0007669"/>
    <property type="project" value="UniProtKB-KW"/>
</dbReference>
<dbReference type="SMART" id="SM00845">
    <property type="entry name" value="GatB_Yqey"/>
    <property type="match status" value="1"/>
</dbReference>
<evidence type="ECO:0000256" key="2">
    <source>
        <dbReference type="ARBA" id="ARBA00022741"/>
    </source>
</evidence>
<dbReference type="AlphaFoldDB" id="A0A7K4BZ60"/>
<dbReference type="SUPFAM" id="SSF55931">
    <property type="entry name" value="Glutamine synthetase/guanido kinase"/>
    <property type="match status" value="1"/>
</dbReference>
<keyword evidence="4 6" id="KW-0648">Protein biosynthesis</keyword>
<organism evidence="8 9">
    <name type="scientific">Candidatus Iainarchaeum sp</name>
    <dbReference type="NCBI Taxonomy" id="3101447"/>
    <lineage>
        <taxon>Archaea</taxon>
        <taxon>Candidatus Iainarchaeota</taxon>
        <taxon>Candidatus Iainarchaeia</taxon>
        <taxon>Candidatus Iainarchaeales</taxon>
        <taxon>Candidatus Iainarchaeaceae</taxon>
        <taxon>Candidatus Iainarchaeum</taxon>
    </lineage>
</organism>
<dbReference type="HAMAP" id="MF_00588">
    <property type="entry name" value="GatE"/>
    <property type="match status" value="1"/>
</dbReference>
<gene>
    <name evidence="6 8" type="primary">gatE</name>
    <name evidence="8" type="ORF">GX950_01575</name>
</gene>
<dbReference type="GO" id="GO:0006412">
    <property type="term" value="P:translation"/>
    <property type="evidence" value="ECO:0007669"/>
    <property type="project" value="UniProtKB-UniRule"/>
</dbReference>
<evidence type="ECO:0000259" key="7">
    <source>
        <dbReference type="SMART" id="SM00845"/>
    </source>
</evidence>
<dbReference type="InterPro" id="IPR017958">
    <property type="entry name" value="Gln-tRNA_amidoTrfase_suB_CS"/>
</dbReference>
<evidence type="ECO:0000313" key="9">
    <source>
        <dbReference type="Proteomes" id="UP000526302"/>
    </source>
</evidence>
<dbReference type="InterPro" id="IPR042114">
    <property type="entry name" value="GatB_C_1"/>
</dbReference>
<keyword evidence="8" id="KW-0808">Transferase</keyword>
<sequence length="633" mass="71735">MKKTEEKMDYSKLGLKCGLEVHQQLDTDKLFIRTPSTLTDEINFTIERKLRPVASEMGEYDKTALEEFKRGETFFYSGNSANISLVELDEEPPQPLDREALKTILEVSALCNSTTVSTIIPMRKTILDGSNTSAFQRTCLVSIGGEIKINTQKNEKKIRVQTIVLEEDSARPIKKEEGKIFYNLDRLGIPLIELATEPDITTPQEAILTAKKIGEIMRLTCKTKRGKGTIRQDINISINEGARCEIKGCQELEMIGTVIEKEVERQLDLIKLAKEIKTKFVEKEELKKATNNEIKNVTKIFQNTEAKFIKGKEVYGLKLSKMKGLLGQKVGAKRFGSELSAYAKASGVSGILHKDELPNYGISEKEVKETTNILECKEEDNFVLIVTNEEKAKKAFDAIKNRIILAYDGVVKETRGALEDASSEYQRPISGETRMYPETDIPYEKIDEKYLEQIKQNLPKSVKEREELYKKLGLSTNHIEEMKLNNYARFFEELVKKGTNPTVTATTLLQTLTELKRENIDIEKIQKKEIEKLLIAEAKNKINKSLIKKSLIEISTGKSVEKILSSQKTINTKEIEPIIEKIVSKNETLIKTRGLGAIGPLMSDVLKEKTLNTIDKKTLSEILTKQIKEKMKK</sequence>
<keyword evidence="1 6" id="KW-0436">Ligase</keyword>
<dbReference type="NCBIfam" id="NF003107">
    <property type="entry name" value="PRK04028.1"/>
    <property type="match status" value="1"/>
</dbReference>